<reference evidence="1" key="2">
    <citation type="journal article" date="2022" name="Microbiol. Resour. Announc.">
        <title>Metagenome Sequencing to Explore Phylogenomics of Terrestrial Cyanobacteria.</title>
        <authorList>
            <person name="Ward R.D."/>
            <person name="Stajich J.E."/>
            <person name="Johansen J.R."/>
            <person name="Huntemann M."/>
            <person name="Clum A."/>
            <person name="Foster B."/>
            <person name="Foster B."/>
            <person name="Roux S."/>
            <person name="Palaniappan K."/>
            <person name="Varghese N."/>
            <person name="Mukherjee S."/>
            <person name="Reddy T.B.K."/>
            <person name="Daum C."/>
            <person name="Copeland A."/>
            <person name="Chen I.A."/>
            <person name="Ivanova N.N."/>
            <person name="Kyrpides N.C."/>
            <person name="Shapiro N."/>
            <person name="Eloe-Fadrosh E.A."/>
            <person name="Pietrasiak N."/>
        </authorList>
    </citation>
    <scope>NUCLEOTIDE SEQUENCE</scope>
    <source>
        <strain evidence="1">CPER-KK1</strain>
    </source>
</reference>
<dbReference type="EMBL" id="JAHHIF010000023">
    <property type="protein sequence ID" value="MBW4546281.1"/>
    <property type="molecule type" value="Genomic_DNA"/>
</dbReference>
<dbReference type="NCBIfam" id="NF038353">
    <property type="entry name" value="FxLYD_dom"/>
    <property type="match status" value="1"/>
</dbReference>
<organism evidence="1 2">
    <name type="scientific">Symplocastrum torsivum CPER-KK1</name>
    <dbReference type="NCBI Taxonomy" id="450513"/>
    <lineage>
        <taxon>Bacteria</taxon>
        <taxon>Bacillati</taxon>
        <taxon>Cyanobacteriota</taxon>
        <taxon>Cyanophyceae</taxon>
        <taxon>Oscillatoriophycideae</taxon>
        <taxon>Oscillatoriales</taxon>
        <taxon>Microcoleaceae</taxon>
        <taxon>Symplocastrum</taxon>
    </lineage>
</organism>
<name>A0A951PNA8_9CYAN</name>
<dbReference type="Proteomes" id="UP000753908">
    <property type="component" value="Unassembled WGS sequence"/>
</dbReference>
<accession>A0A951PNA8</accession>
<dbReference type="InterPro" id="IPR047676">
    <property type="entry name" value="FxLYD_dom"/>
</dbReference>
<proteinExistence type="predicted"/>
<protein>
    <submittedName>
        <fullName evidence="1">FxLYD domain-containing protein</fullName>
    </submittedName>
</protein>
<evidence type="ECO:0000313" key="2">
    <source>
        <dbReference type="Proteomes" id="UP000753908"/>
    </source>
</evidence>
<evidence type="ECO:0000313" key="1">
    <source>
        <dbReference type="EMBL" id="MBW4546281.1"/>
    </source>
</evidence>
<sequence length="114" mass="12281">METVDGRRIDLKDLCPSGTEDVSSACTSGDAEIPITNVRYNGNSLRGQVTNRTCKTVNLVRVNYQVIDEQGNQIDNGFIYAQPSTVAQGKTASFGGSISAGAEVNITHVEWSDR</sequence>
<gene>
    <name evidence="1" type="ORF">KME25_17825</name>
</gene>
<dbReference type="AlphaFoldDB" id="A0A951PNA8"/>
<comment type="caution">
    <text evidence="1">The sequence shown here is derived from an EMBL/GenBank/DDBJ whole genome shotgun (WGS) entry which is preliminary data.</text>
</comment>
<reference evidence="1" key="1">
    <citation type="submission" date="2021-05" db="EMBL/GenBank/DDBJ databases">
        <authorList>
            <person name="Pietrasiak N."/>
            <person name="Ward R."/>
            <person name="Stajich J.E."/>
            <person name="Kurbessoian T."/>
        </authorList>
    </citation>
    <scope>NUCLEOTIDE SEQUENCE</scope>
    <source>
        <strain evidence="1">CPER-KK1</strain>
    </source>
</reference>